<evidence type="ECO:0000256" key="1">
    <source>
        <dbReference type="ARBA" id="ARBA00022737"/>
    </source>
</evidence>
<comment type="caution">
    <text evidence="7">The sequence shown here is derived from an EMBL/GenBank/DDBJ whole genome shotgun (WGS) entry which is preliminary data.</text>
</comment>
<accession>A0ABP1RAL9</accession>
<dbReference type="Pfam" id="PF06479">
    <property type="entry name" value="Ribonuc_2-5A"/>
    <property type="match status" value="1"/>
</dbReference>
<name>A0ABP1RAL9_9HEXA</name>
<proteinExistence type="predicted"/>
<evidence type="ECO:0000256" key="4">
    <source>
        <dbReference type="ARBA" id="ARBA00023043"/>
    </source>
</evidence>
<dbReference type="Pfam" id="PF00023">
    <property type="entry name" value="Ank"/>
    <property type="match status" value="1"/>
</dbReference>
<dbReference type="InterPro" id="IPR038357">
    <property type="entry name" value="KEN_sf"/>
</dbReference>
<keyword evidence="3" id="KW-0067">ATP-binding</keyword>
<keyword evidence="8" id="KW-1185">Reference proteome</keyword>
<dbReference type="InterPro" id="IPR036770">
    <property type="entry name" value="Ankyrin_rpt-contain_sf"/>
</dbReference>
<protein>
    <recommendedName>
        <fullName evidence="6">KEN domain-containing protein</fullName>
    </recommendedName>
</protein>
<dbReference type="InterPro" id="IPR002110">
    <property type="entry name" value="Ankyrin_rpt"/>
</dbReference>
<dbReference type="Gene3D" id="1.25.40.20">
    <property type="entry name" value="Ankyrin repeat-containing domain"/>
    <property type="match status" value="3"/>
</dbReference>
<dbReference type="InterPro" id="IPR010513">
    <property type="entry name" value="KEN_dom"/>
</dbReference>
<dbReference type="InterPro" id="IPR027417">
    <property type="entry name" value="P-loop_NTPase"/>
</dbReference>
<dbReference type="PANTHER" id="PTHR24126:SF14">
    <property type="entry name" value="ANK_REP_REGION DOMAIN-CONTAINING PROTEIN"/>
    <property type="match status" value="1"/>
</dbReference>
<feature type="repeat" description="ANK" evidence="5">
    <location>
        <begin position="1393"/>
        <end position="1436"/>
    </location>
</feature>
<keyword evidence="2" id="KW-0547">Nucleotide-binding</keyword>
<keyword evidence="1" id="KW-0677">Repeat</keyword>
<organism evidence="7 8">
    <name type="scientific">Orchesella dallaii</name>
    <dbReference type="NCBI Taxonomy" id="48710"/>
    <lineage>
        <taxon>Eukaryota</taxon>
        <taxon>Metazoa</taxon>
        <taxon>Ecdysozoa</taxon>
        <taxon>Arthropoda</taxon>
        <taxon>Hexapoda</taxon>
        <taxon>Collembola</taxon>
        <taxon>Entomobryomorpha</taxon>
        <taxon>Entomobryoidea</taxon>
        <taxon>Orchesellidae</taxon>
        <taxon>Orchesellinae</taxon>
        <taxon>Orchesella</taxon>
    </lineage>
</organism>
<keyword evidence="4 5" id="KW-0040">ANK repeat</keyword>
<evidence type="ECO:0000259" key="6">
    <source>
        <dbReference type="PROSITE" id="PS51392"/>
    </source>
</evidence>
<dbReference type="PROSITE" id="PS51392">
    <property type="entry name" value="KEN"/>
    <property type="match status" value="1"/>
</dbReference>
<dbReference type="PROSITE" id="PS50088">
    <property type="entry name" value="ANK_REPEAT"/>
    <property type="match status" value="1"/>
</dbReference>
<gene>
    <name evidence="7" type="ORF">ODALV1_LOCUS20419</name>
</gene>
<feature type="domain" description="KEN" evidence="6">
    <location>
        <begin position="20"/>
        <end position="153"/>
    </location>
</feature>
<sequence>MAFNIPRISALLSYPIFWPAKDIISFIKSVSDYLQTQRIEKDSDLAGNSNRIFDGTWTYHLSNEVSFHLHSQSKRHKAIYDGNDVLKLLRFIRNTSDHYWDLPVKTREELGDLPHDFMKYWLTKFPLLLPILYTYSQKWIAKQSPTLNNFFVRGYDEQPEFPFYGDEYHEVLKIIIDGIRQYITTGGLVKRYQISHSGGTTSCNLSFLKMPPGILPCVFSQAIVTVRVHNEELTVRSAVMSQNAPQNLLQCSINLEESITICLFTNTFTDFKWNSDSAVLETLQTFIFTTTTDSSMIDSIIQSSFQNEIEYELKPVSLKWSELDKSYQKLLLGRTVICQGCQVKLQDVLKLVADNEESMLNTLNNFMSGELLHNLIEDKKPTILNRHHSVSRTLPYHIDRKLLPRNFITLDKTQEVSKKVFAITSVDESTFSRITGSKCPMMRTISSRRAIVEKRISCSHNIILEDNSHFKLLVNKTPYPVYLFRFHGSYLKWLKSSTRSIDWIQSNHCKYVTSELQCIEELNIEAAYNENLPIIVSDAPGMGKSVLLESWANMLIRNWPTRIVKLYPFTKFLTLFERKIEETGLMINYERVEIPVELIKKCAVQMLCEEKEAEGSFSNSLMESLLIPYNKPRIKVELMLDGLDELVSSQLQFARKILEVINQHLKSIRLWISTRRQHLNKIEYQFSTMGYLIAPFDKEDQLNFLVKFWCYKNKVLSSEQQDKLRVFAKSCLDTAPSDYLDILGIPLQCRLLAEVHQVHVKTMMEESSSEVVPPVLTPIVSVLDLYEKVVEAKLEIYITKPYNPHDESNPTTYQRNSYVTKQIRERMNKIHIKKALELLVPVKWVECFKGNYLAHDEPEIDEVFAFGIIESKHTDDGIAGEAAFIHRTLAEYYVAFFVVQMLTSNTISSELLNNACEFLVQEILKTEDYKEPFQDEGDFEDGMVLTVIPHKTLVHGEVILKFLELMLSKLGKELSLNVYSAICQCLNCELWVEKLGECLHALIKARKLHITQLLATSLKQDAQKLGEFVESSNESGKLGEMICSAVRTSNIELLKYVFNMTEESGILIAKVNYFKNKFWGFHNIKKVSSSLEPLNNAVTNDLSYEIIHYLVIEKGLSYSPKRMKDFGSYGILHCCIHQLTKDFVIGNKPKSYLDEGIKVIKLLVTQNKDILEERSRFLENIPGSMNMGGGGCEDALFTPLIYAAAIGAPVEIFKCLIELGADVNAVEVKMCSRTFMHHVACRQSMPRKFRDIPGYTPEEFHKIAELAFTFGFDPSSRCTPLDPHFREAPSNQTFLHDVVSYYPNLLPDTIQLFKRHNLDFNAVNDFGESILKLAITHSATLMLIDDLIQGGARLECDARGKNALHWAASVGIVGAVQYFVSVHQIGVNTRCKLGFTPLHYAVSWDKHDKNPEYSNFRLQIATYLINEGADVNAVNLEGDLPFMIPFKSNSGIPNLQILELLKEKNADITPEMCNAAIMYIFKKGLSEFELYGGTLLSVLKFLKAHGGDANLRLEEGKTLLHAACEKLWLEGVKWLVEECGLNVNAVDNKGQLPRGCLQNNESTMFMLHTEKRCEIERYLIDNGCI</sequence>
<evidence type="ECO:0000256" key="5">
    <source>
        <dbReference type="PROSITE-ProRule" id="PRU00023"/>
    </source>
</evidence>
<dbReference type="SMART" id="SM00580">
    <property type="entry name" value="PUG"/>
    <property type="match status" value="1"/>
</dbReference>
<evidence type="ECO:0000256" key="2">
    <source>
        <dbReference type="ARBA" id="ARBA00022741"/>
    </source>
</evidence>
<dbReference type="Gene3D" id="3.40.50.300">
    <property type="entry name" value="P-loop containing nucleotide triphosphate hydrolases"/>
    <property type="match status" value="1"/>
</dbReference>
<dbReference type="EMBL" id="CAXLJM020000068">
    <property type="protein sequence ID" value="CAL8124011.1"/>
    <property type="molecule type" value="Genomic_DNA"/>
</dbReference>
<evidence type="ECO:0000313" key="7">
    <source>
        <dbReference type="EMBL" id="CAL8124011.1"/>
    </source>
</evidence>
<dbReference type="Pfam" id="PF12796">
    <property type="entry name" value="Ank_2"/>
    <property type="match status" value="1"/>
</dbReference>
<dbReference type="Proteomes" id="UP001642540">
    <property type="component" value="Unassembled WGS sequence"/>
</dbReference>
<evidence type="ECO:0000256" key="3">
    <source>
        <dbReference type="ARBA" id="ARBA00022840"/>
    </source>
</evidence>
<reference evidence="7 8" key="1">
    <citation type="submission" date="2024-08" db="EMBL/GenBank/DDBJ databases">
        <authorList>
            <person name="Cucini C."/>
            <person name="Frati F."/>
        </authorList>
    </citation>
    <scope>NUCLEOTIDE SEQUENCE [LARGE SCALE GENOMIC DNA]</scope>
</reference>
<dbReference type="SMART" id="SM00248">
    <property type="entry name" value="ANK"/>
    <property type="match status" value="6"/>
</dbReference>
<evidence type="ECO:0000313" key="8">
    <source>
        <dbReference type="Proteomes" id="UP001642540"/>
    </source>
</evidence>
<dbReference type="Gene3D" id="1.20.1440.180">
    <property type="entry name" value="KEN domain"/>
    <property type="match status" value="1"/>
</dbReference>
<dbReference type="SUPFAM" id="SSF48403">
    <property type="entry name" value="Ankyrin repeat"/>
    <property type="match status" value="2"/>
</dbReference>
<dbReference type="PANTHER" id="PTHR24126">
    <property type="entry name" value="ANKYRIN REPEAT, PH AND SEC7 DOMAIN CONTAINING PROTEIN SECG-RELATED"/>
    <property type="match status" value="1"/>
</dbReference>